<comment type="caution">
    <text evidence="1">The sequence shown here is derived from an EMBL/GenBank/DDBJ whole genome shotgun (WGS) entry which is preliminary data.</text>
</comment>
<reference evidence="2" key="1">
    <citation type="journal article" date="2019" name="Int. J. Syst. Evol. Microbiol.">
        <title>The Global Catalogue of Microorganisms (GCM) 10K type strain sequencing project: providing services to taxonomists for standard genome sequencing and annotation.</title>
        <authorList>
            <consortium name="The Broad Institute Genomics Platform"/>
            <consortium name="The Broad Institute Genome Sequencing Center for Infectious Disease"/>
            <person name="Wu L."/>
            <person name="Ma J."/>
        </authorList>
    </citation>
    <scope>NUCLEOTIDE SEQUENCE [LARGE SCALE GENOMIC DNA]</scope>
    <source>
        <strain evidence="2">ICMP 19515</strain>
    </source>
</reference>
<name>A0ABV7MN58_9HYPH</name>
<protein>
    <submittedName>
        <fullName evidence="1">Uncharacterized protein</fullName>
    </submittedName>
</protein>
<dbReference type="EMBL" id="JBHRVD010000001">
    <property type="protein sequence ID" value="MFC3323328.1"/>
    <property type="molecule type" value="Genomic_DNA"/>
</dbReference>
<evidence type="ECO:0000313" key="2">
    <source>
        <dbReference type="Proteomes" id="UP001595648"/>
    </source>
</evidence>
<keyword evidence="2" id="KW-1185">Reference proteome</keyword>
<dbReference type="Proteomes" id="UP001595648">
    <property type="component" value="Unassembled WGS sequence"/>
</dbReference>
<sequence length="84" mass="9184">MIDLADLAELRAALFDEDKIGTLTEQAVHGLAATDAELARLIEAIEQRGKLGALRHGLVCAEEYHRRSADLFKALLVRLDGKVS</sequence>
<proteinExistence type="predicted"/>
<dbReference type="RefSeq" id="WP_378979853.1">
    <property type="nucleotide sequence ID" value="NZ_JBHRVD010000001.1"/>
</dbReference>
<gene>
    <name evidence="1" type="ORF">ACFOJ9_16295</name>
</gene>
<organism evidence="1 2">
    <name type="scientific">Mesorhizobium cantuariense</name>
    <dbReference type="NCBI Taxonomy" id="1300275"/>
    <lineage>
        <taxon>Bacteria</taxon>
        <taxon>Pseudomonadati</taxon>
        <taxon>Pseudomonadota</taxon>
        <taxon>Alphaproteobacteria</taxon>
        <taxon>Hyphomicrobiales</taxon>
        <taxon>Phyllobacteriaceae</taxon>
        <taxon>Mesorhizobium</taxon>
    </lineage>
</organism>
<accession>A0ABV7MN58</accession>
<evidence type="ECO:0000313" key="1">
    <source>
        <dbReference type="EMBL" id="MFC3323328.1"/>
    </source>
</evidence>